<dbReference type="InParanoid" id="A0A163DFA5"/>
<protein>
    <recommendedName>
        <fullName evidence="1">Methyltransferase domain-containing protein</fullName>
    </recommendedName>
</protein>
<dbReference type="STRING" id="763407.A0A163DFA5"/>
<feature type="domain" description="Methyltransferase" evidence="1">
    <location>
        <begin position="88"/>
        <end position="179"/>
    </location>
</feature>
<dbReference type="OrthoDB" id="2013972at2759"/>
<keyword evidence="3" id="KW-1185">Reference proteome</keyword>
<dbReference type="VEuPathDB" id="FungiDB:PHYBLDRAFT_148069"/>
<dbReference type="Pfam" id="PF13649">
    <property type="entry name" value="Methyltransf_25"/>
    <property type="match status" value="1"/>
</dbReference>
<dbReference type="RefSeq" id="XP_018288890.1">
    <property type="nucleotide sequence ID" value="XM_018432003.1"/>
</dbReference>
<accession>A0A163DFA5</accession>
<dbReference type="AlphaFoldDB" id="A0A163DFA5"/>
<dbReference type="GeneID" id="28992909"/>
<gene>
    <name evidence="2" type="ORF">PHYBLDRAFT_148069</name>
</gene>
<sequence>MSSSTISFETINGSVTNIKGTDATSALKNKGSTACGRAYHNAETGTYILPCDDDEKKRLNLQHNIFKIMFDGLTVPAVKHNFAPGSKVLDIACGTGIWTMEMAQAYPDCTFIGIDMADVFPKENVPPNVEFKIVNASDLSEFEDNTFGLVHTRLLIAGFPADKWIPMIKEIYRIVAPGGLVQFLEYDFISGPKQGSILKVITSLYFAITERNNDFFIPQKLAPYLLHSGFDVILEDNKKQMFSSEEDNLSKMILQNWIEALDGFKPFMIPHLCPENPEAFDSIIDIYIKDCIEHKWFLNAVIVVGAKPLIAE</sequence>
<dbReference type="CDD" id="cd02440">
    <property type="entry name" value="AdoMet_MTases"/>
    <property type="match status" value="1"/>
</dbReference>
<dbReference type="SUPFAM" id="SSF53335">
    <property type="entry name" value="S-adenosyl-L-methionine-dependent methyltransferases"/>
    <property type="match status" value="1"/>
</dbReference>
<dbReference type="Proteomes" id="UP000077315">
    <property type="component" value="Unassembled WGS sequence"/>
</dbReference>
<dbReference type="InterPro" id="IPR041698">
    <property type="entry name" value="Methyltransf_25"/>
</dbReference>
<dbReference type="PANTHER" id="PTHR43591">
    <property type="entry name" value="METHYLTRANSFERASE"/>
    <property type="match status" value="1"/>
</dbReference>
<dbReference type="InterPro" id="IPR029063">
    <property type="entry name" value="SAM-dependent_MTases_sf"/>
</dbReference>
<evidence type="ECO:0000259" key="1">
    <source>
        <dbReference type="Pfam" id="PF13649"/>
    </source>
</evidence>
<name>A0A163DFA5_PHYB8</name>
<evidence type="ECO:0000313" key="2">
    <source>
        <dbReference type="EMBL" id="OAD70850.1"/>
    </source>
</evidence>
<reference evidence="3" key="1">
    <citation type="submission" date="2015-06" db="EMBL/GenBank/DDBJ databases">
        <title>Expansion of signal transduction pathways in fungi by whole-genome duplication.</title>
        <authorList>
            <consortium name="DOE Joint Genome Institute"/>
            <person name="Corrochano L.M."/>
            <person name="Kuo A."/>
            <person name="Marcet-Houben M."/>
            <person name="Polaino S."/>
            <person name="Salamov A."/>
            <person name="Villalobos J.M."/>
            <person name="Alvarez M.I."/>
            <person name="Avalos J."/>
            <person name="Benito E.P."/>
            <person name="Benoit I."/>
            <person name="Burger G."/>
            <person name="Camino L.P."/>
            <person name="Canovas D."/>
            <person name="Cerda-Olmedo E."/>
            <person name="Cheng J.-F."/>
            <person name="Dominguez A."/>
            <person name="Elias M."/>
            <person name="Eslava A.P."/>
            <person name="Glaser F."/>
            <person name="Grimwood J."/>
            <person name="Gutierrez G."/>
            <person name="Heitman J."/>
            <person name="Henrissat B."/>
            <person name="Iturriaga E.A."/>
            <person name="Lang B.F."/>
            <person name="Lavin J.L."/>
            <person name="Lee S."/>
            <person name="Li W."/>
            <person name="Lindquist E."/>
            <person name="Lopez-Garcia S."/>
            <person name="Luque E.M."/>
            <person name="Marcos A.T."/>
            <person name="Martin J."/>
            <person name="McCluskey K."/>
            <person name="Medina H.R."/>
            <person name="Miralles-Duran A."/>
            <person name="Miyazaki A."/>
            <person name="Munoz-Torres E."/>
            <person name="Oguiza J.A."/>
            <person name="Ohm R."/>
            <person name="Olmedo M."/>
            <person name="Orejas M."/>
            <person name="Ortiz-Castellanos L."/>
            <person name="Pisabarro A.G."/>
            <person name="Rodriguez-Romero J."/>
            <person name="Ruiz-Herrera J."/>
            <person name="Ruiz-Vazquez R."/>
            <person name="Sanz C."/>
            <person name="Schackwitz W."/>
            <person name="Schmutz J."/>
            <person name="Shahriari M."/>
            <person name="Shelest E."/>
            <person name="Silva-Franco F."/>
            <person name="Soanes D."/>
            <person name="Syed K."/>
            <person name="Tagua V.G."/>
            <person name="Talbot N.J."/>
            <person name="Thon M."/>
            <person name="De vries R.P."/>
            <person name="Wiebenga A."/>
            <person name="Yadav J.S."/>
            <person name="Braun E.L."/>
            <person name="Baker S."/>
            <person name="Garre V."/>
            <person name="Horwitz B."/>
            <person name="Torres-Martinez S."/>
            <person name="Idnurm A."/>
            <person name="Herrera-Estrella A."/>
            <person name="Gabaldon T."/>
            <person name="Grigoriev I.V."/>
        </authorList>
    </citation>
    <scope>NUCLEOTIDE SEQUENCE [LARGE SCALE GENOMIC DNA]</scope>
    <source>
        <strain evidence="3">NRRL 1555(-)</strain>
    </source>
</reference>
<evidence type="ECO:0000313" key="3">
    <source>
        <dbReference type="Proteomes" id="UP000077315"/>
    </source>
</evidence>
<dbReference type="Gene3D" id="3.40.50.150">
    <property type="entry name" value="Vaccinia Virus protein VP39"/>
    <property type="match status" value="1"/>
</dbReference>
<dbReference type="EMBL" id="KV440987">
    <property type="protein sequence ID" value="OAD70850.1"/>
    <property type="molecule type" value="Genomic_DNA"/>
</dbReference>
<organism evidence="2 3">
    <name type="scientific">Phycomyces blakesleeanus (strain ATCC 8743b / DSM 1359 / FGSC 10004 / NBRC 33097 / NRRL 1555)</name>
    <dbReference type="NCBI Taxonomy" id="763407"/>
    <lineage>
        <taxon>Eukaryota</taxon>
        <taxon>Fungi</taxon>
        <taxon>Fungi incertae sedis</taxon>
        <taxon>Mucoromycota</taxon>
        <taxon>Mucoromycotina</taxon>
        <taxon>Mucoromycetes</taxon>
        <taxon>Mucorales</taxon>
        <taxon>Phycomycetaceae</taxon>
        <taxon>Phycomyces</taxon>
    </lineage>
</organism>
<proteinExistence type="predicted"/>